<keyword evidence="5 9" id="KW-1133">Transmembrane helix</keyword>
<keyword evidence="3" id="KW-1003">Cell membrane</keyword>
<evidence type="ECO:0000313" key="11">
    <source>
        <dbReference type="EMBL" id="BBA98915.1"/>
    </source>
</evidence>
<evidence type="ECO:0000256" key="6">
    <source>
        <dbReference type="ARBA" id="ARBA00023136"/>
    </source>
</evidence>
<dbReference type="KEGG" id="arev:RVR_5300"/>
<dbReference type="InterPro" id="IPR036259">
    <property type="entry name" value="MFS_trans_sf"/>
</dbReference>
<dbReference type="CDD" id="cd17321">
    <property type="entry name" value="MFS_MMR_MDR_like"/>
    <property type="match status" value="1"/>
</dbReference>
<feature type="transmembrane region" description="Helical" evidence="9">
    <location>
        <begin position="140"/>
        <end position="158"/>
    </location>
</feature>
<feature type="transmembrane region" description="Helical" evidence="9">
    <location>
        <begin position="195"/>
        <end position="215"/>
    </location>
</feature>
<evidence type="ECO:0000313" key="12">
    <source>
        <dbReference type="Proteomes" id="UP000595703"/>
    </source>
</evidence>
<dbReference type="InterPro" id="IPR011701">
    <property type="entry name" value="MFS"/>
</dbReference>
<feature type="transmembrane region" description="Helical" evidence="9">
    <location>
        <begin position="360"/>
        <end position="381"/>
    </location>
</feature>
<dbReference type="PANTHER" id="PTHR42718">
    <property type="entry name" value="MAJOR FACILITATOR SUPERFAMILY MULTIDRUG TRANSPORTER MFSC"/>
    <property type="match status" value="1"/>
</dbReference>
<keyword evidence="2" id="KW-0813">Transport</keyword>
<feature type="region of interest" description="Disordered" evidence="8">
    <location>
        <begin position="486"/>
        <end position="509"/>
    </location>
</feature>
<feature type="transmembrane region" description="Helical" evidence="9">
    <location>
        <begin position="227"/>
        <end position="248"/>
    </location>
</feature>
<dbReference type="SUPFAM" id="SSF103473">
    <property type="entry name" value="MFS general substrate transporter"/>
    <property type="match status" value="1"/>
</dbReference>
<proteinExistence type="predicted"/>
<organism evidence="11 12">
    <name type="scientific">Actinacidiphila reveromycinica</name>
    <dbReference type="NCBI Taxonomy" id="659352"/>
    <lineage>
        <taxon>Bacteria</taxon>
        <taxon>Bacillati</taxon>
        <taxon>Actinomycetota</taxon>
        <taxon>Actinomycetes</taxon>
        <taxon>Kitasatosporales</taxon>
        <taxon>Streptomycetaceae</taxon>
        <taxon>Actinacidiphila</taxon>
    </lineage>
</organism>
<feature type="transmembrane region" description="Helical" evidence="9">
    <location>
        <begin position="107"/>
        <end position="134"/>
    </location>
</feature>
<feature type="transmembrane region" description="Helical" evidence="9">
    <location>
        <begin position="328"/>
        <end position="348"/>
    </location>
</feature>
<accession>A0A7U3VPP4</accession>
<feature type="transmembrane region" description="Helical" evidence="9">
    <location>
        <begin position="36"/>
        <end position="56"/>
    </location>
</feature>
<dbReference type="Gene3D" id="1.20.1250.20">
    <property type="entry name" value="MFS general substrate transporter like domains"/>
    <property type="match status" value="1"/>
</dbReference>
<dbReference type="PROSITE" id="PS50850">
    <property type="entry name" value="MFS"/>
    <property type="match status" value="1"/>
</dbReference>
<name>A0A7U3VPP4_9ACTN</name>
<evidence type="ECO:0000256" key="9">
    <source>
        <dbReference type="SAM" id="Phobius"/>
    </source>
</evidence>
<feature type="transmembrane region" description="Helical" evidence="9">
    <location>
        <begin position="254"/>
        <end position="274"/>
    </location>
</feature>
<feature type="transmembrane region" description="Helical" evidence="9">
    <location>
        <begin position="423"/>
        <end position="444"/>
    </location>
</feature>
<keyword evidence="4 9" id="KW-0812">Transmembrane</keyword>
<evidence type="ECO:0000256" key="4">
    <source>
        <dbReference type="ARBA" id="ARBA00022692"/>
    </source>
</evidence>
<evidence type="ECO:0000256" key="8">
    <source>
        <dbReference type="SAM" id="MobiDB-lite"/>
    </source>
</evidence>
<keyword evidence="6 9" id="KW-0472">Membrane</keyword>
<dbReference type="RefSeq" id="WP_202234977.1">
    <property type="nucleotide sequence ID" value="NZ_AP018365.1"/>
</dbReference>
<evidence type="ECO:0000256" key="3">
    <source>
        <dbReference type="ARBA" id="ARBA00022475"/>
    </source>
</evidence>
<dbReference type="PROSITE" id="PS00216">
    <property type="entry name" value="SUGAR_TRANSPORT_1"/>
    <property type="match status" value="1"/>
</dbReference>
<evidence type="ECO:0000256" key="7">
    <source>
        <dbReference type="ARBA" id="ARBA00023251"/>
    </source>
</evidence>
<feature type="transmembrane region" description="Helical" evidence="9">
    <location>
        <begin position="464"/>
        <end position="483"/>
    </location>
</feature>
<reference evidence="11 12" key="2">
    <citation type="journal article" date="2011" name="J. Antibiot.">
        <title>Furaquinocins I and J: novel polyketide isoprenoid hybrid compounds from Streptomyces reveromyceticus SN-593.</title>
        <authorList>
            <person name="Panthee S."/>
            <person name="Takahashi S."/>
            <person name="Takagi H."/>
            <person name="Nogawa T."/>
            <person name="Oowada E."/>
            <person name="Uramoto M."/>
            <person name="Osada H."/>
        </authorList>
    </citation>
    <scope>NUCLEOTIDE SEQUENCE [LARGE SCALE GENOMIC DNA]</scope>
    <source>
        <strain evidence="11 12">SN-593</strain>
    </source>
</reference>
<evidence type="ECO:0000256" key="2">
    <source>
        <dbReference type="ARBA" id="ARBA00022448"/>
    </source>
</evidence>
<keyword evidence="7" id="KW-0046">Antibiotic resistance</keyword>
<dbReference type="Pfam" id="PF07690">
    <property type="entry name" value="MFS_1"/>
    <property type="match status" value="1"/>
</dbReference>
<dbReference type="PANTHER" id="PTHR42718:SF46">
    <property type="entry name" value="BLR6921 PROTEIN"/>
    <property type="match status" value="1"/>
</dbReference>
<feature type="compositionally biased region" description="Gly residues" evidence="8">
    <location>
        <begin position="497"/>
        <end position="509"/>
    </location>
</feature>
<reference evidence="11 12" key="3">
    <citation type="journal article" date="2011" name="Nat. Chem. Biol.">
        <title>Reveromycin A biosynthesis uses RevG and RevJ for stereospecific spiroacetal formation.</title>
        <authorList>
            <person name="Takahashi S."/>
            <person name="Toyoda A."/>
            <person name="Sekiyama Y."/>
            <person name="Takagi H."/>
            <person name="Nogawa T."/>
            <person name="Uramoto M."/>
            <person name="Suzuki R."/>
            <person name="Koshino H."/>
            <person name="Kumano T."/>
            <person name="Panthee S."/>
            <person name="Dairi T."/>
            <person name="Ishikawa J."/>
            <person name="Ikeda H."/>
            <person name="Sakaki Y."/>
            <person name="Osada H."/>
        </authorList>
    </citation>
    <scope>NUCLEOTIDE SEQUENCE [LARGE SCALE GENOMIC DNA]</scope>
    <source>
        <strain evidence="11 12">SN-593</strain>
    </source>
</reference>
<sequence length="509" mass="51133">MTTRTQIRPAAGGRARWPALLLHERARPDAVRDRPYAWRLAVATVCFGAFMGQLDASIVTLTYGGLRRGFDASPAAVEWVSLAYLLVLIALLVPAGRLSDAFGRKLLYLYGFAVFTAASAVCGLAPSLLVLVLFRGVQAVGAALMQANSVALVTTSAPRGRMRAALGVQAAAQALGLALGPTVGGVLVSTLGWRWVFGVNVPIGVLALVAGHYLLPRTRERRATGGFDRPGLVLLAAATGSGLLALSAASGLPVPGWAVAALFAVAVAAGWGFVTRQHRARTPLLDLALVRERTVRLGLLGALSGYLVLFGPLVLVPVVLTASGVSELAAGLVLTALPAGFAVAATGADRVLPRGLSDRGRCVLGGGVLTAATAALLVVPLTKGPLAVLLAVVGLGLGTFTPANNAMVMAAIPRRSSGTGGGLVNMARGLGTALGVALVTLALHLGERHGAAGAPPGGTVPARWAVAVLVAASAVAAVAAWSGPRGAHARAHPAGTGTAGGAGGSSRVG</sequence>
<dbReference type="EMBL" id="AP018365">
    <property type="protein sequence ID" value="BBA98915.1"/>
    <property type="molecule type" value="Genomic_DNA"/>
</dbReference>
<feature type="domain" description="Major facilitator superfamily (MFS) profile" evidence="10">
    <location>
        <begin position="41"/>
        <end position="485"/>
    </location>
</feature>
<reference evidence="11 12" key="1">
    <citation type="journal article" date="2010" name="J. Bacteriol.">
        <title>Biochemical characterization of a novel indole prenyltransferase from Streptomyces sp. SN-593.</title>
        <authorList>
            <person name="Takahashi S."/>
            <person name="Takagi H."/>
            <person name="Toyoda A."/>
            <person name="Uramoto M."/>
            <person name="Nogawa T."/>
            <person name="Ueki M."/>
            <person name="Sakaki Y."/>
            <person name="Osada H."/>
        </authorList>
    </citation>
    <scope>NUCLEOTIDE SEQUENCE [LARGE SCALE GENOMIC DNA]</scope>
    <source>
        <strain evidence="11 12">SN-593</strain>
    </source>
</reference>
<feature type="transmembrane region" description="Helical" evidence="9">
    <location>
        <begin position="76"/>
        <end position="95"/>
    </location>
</feature>
<protein>
    <submittedName>
        <fullName evidence="11">Putative transmembrane efflux protein</fullName>
    </submittedName>
</protein>
<dbReference type="GO" id="GO:0005886">
    <property type="term" value="C:plasma membrane"/>
    <property type="evidence" value="ECO:0007669"/>
    <property type="project" value="UniProtKB-SubCell"/>
</dbReference>
<feature type="transmembrane region" description="Helical" evidence="9">
    <location>
        <begin position="387"/>
        <end position="411"/>
    </location>
</feature>
<dbReference type="GO" id="GO:0046677">
    <property type="term" value="P:response to antibiotic"/>
    <property type="evidence" value="ECO:0007669"/>
    <property type="project" value="UniProtKB-KW"/>
</dbReference>
<dbReference type="InterPro" id="IPR020846">
    <property type="entry name" value="MFS_dom"/>
</dbReference>
<feature type="compositionally biased region" description="Low complexity" evidence="8">
    <location>
        <begin position="486"/>
        <end position="496"/>
    </location>
</feature>
<comment type="subcellular location">
    <subcellularLocation>
        <location evidence="1">Cell membrane</location>
        <topology evidence="1">Multi-pass membrane protein</topology>
    </subcellularLocation>
</comment>
<evidence type="ECO:0000256" key="5">
    <source>
        <dbReference type="ARBA" id="ARBA00022989"/>
    </source>
</evidence>
<keyword evidence="12" id="KW-1185">Reference proteome</keyword>
<feature type="transmembrane region" description="Helical" evidence="9">
    <location>
        <begin position="170"/>
        <end position="189"/>
    </location>
</feature>
<evidence type="ECO:0000259" key="10">
    <source>
        <dbReference type="PROSITE" id="PS50850"/>
    </source>
</evidence>
<dbReference type="AlphaFoldDB" id="A0A7U3VPP4"/>
<dbReference type="Proteomes" id="UP000595703">
    <property type="component" value="Chromosome"/>
</dbReference>
<reference evidence="11 12" key="4">
    <citation type="journal article" date="2020" name="Sci. Rep.">
        <title>beta-carboline chemical signals induce reveromycin production through a LuxR family regulator in Streptomyces sp. SN-593.</title>
        <authorList>
            <person name="Panthee S."/>
            <person name="Kito N."/>
            <person name="Hayashi T."/>
            <person name="Shimizu T."/>
            <person name="Ishikawa J."/>
            <person name="Hamamoto H."/>
            <person name="Osada H."/>
            <person name="Takahashi S."/>
        </authorList>
    </citation>
    <scope>NUCLEOTIDE SEQUENCE [LARGE SCALE GENOMIC DNA]</scope>
    <source>
        <strain evidence="11 12">SN-593</strain>
    </source>
</reference>
<dbReference type="InterPro" id="IPR005829">
    <property type="entry name" value="Sugar_transporter_CS"/>
</dbReference>
<evidence type="ECO:0000256" key="1">
    <source>
        <dbReference type="ARBA" id="ARBA00004651"/>
    </source>
</evidence>
<dbReference type="Gene3D" id="1.20.1720.10">
    <property type="entry name" value="Multidrug resistance protein D"/>
    <property type="match status" value="1"/>
</dbReference>
<dbReference type="GO" id="GO:0022857">
    <property type="term" value="F:transmembrane transporter activity"/>
    <property type="evidence" value="ECO:0007669"/>
    <property type="project" value="InterPro"/>
</dbReference>
<feature type="transmembrane region" description="Helical" evidence="9">
    <location>
        <begin position="295"/>
        <end position="316"/>
    </location>
</feature>
<gene>
    <name evidence="11" type="ORF">RVR_5300</name>
</gene>